<gene>
    <name evidence="2" type="ORF">BB934_27645</name>
</gene>
<dbReference type="OrthoDB" id="7160352at2"/>
<feature type="domain" description="SpoVT-AbrB" evidence="1">
    <location>
        <begin position="9"/>
        <end position="54"/>
    </location>
</feature>
<dbReference type="InterPro" id="IPR037914">
    <property type="entry name" value="SpoVT-AbrB_sf"/>
</dbReference>
<reference evidence="2" key="1">
    <citation type="submission" date="2016-07" db="EMBL/GenBank/DDBJ databases">
        <title>Microvirga ossetica sp. nov. a new species of rhizobia isolated from root nodules of the legume species Vicia alpestris Steven originated from North Ossetia region in the Caucasus.</title>
        <authorList>
            <person name="Safronova V.I."/>
            <person name="Kuznetsova I.G."/>
            <person name="Sazanova A.L."/>
            <person name="Belimov A."/>
            <person name="Andronov E."/>
            <person name="Osledkin Y.S."/>
            <person name="Onishchuk O.P."/>
            <person name="Kurchak O.N."/>
            <person name="Shaposhnikov A.I."/>
            <person name="Willems A."/>
            <person name="Tikhonovich I.A."/>
        </authorList>
    </citation>
    <scope>NUCLEOTIDE SEQUENCE [LARGE SCALE GENOMIC DNA]</scope>
    <source>
        <strain evidence="2">V5/3M</strain>
        <plasmid evidence="2">unnamed1</plasmid>
    </source>
</reference>
<protein>
    <submittedName>
        <fullName evidence="2">AbrB family transcriptional regulator</fullName>
    </submittedName>
</protein>
<dbReference type="EMBL" id="CP016617">
    <property type="protein sequence ID" value="ANY82135.1"/>
    <property type="molecule type" value="Genomic_DNA"/>
</dbReference>
<dbReference type="Gene3D" id="2.10.260.10">
    <property type="match status" value="1"/>
</dbReference>
<evidence type="ECO:0000313" key="2">
    <source>
        <dbReference type="EMBL" id="ANY82135.1"/>
    </source>
</evidence>
<dbReference type="SMART" id="SM00966">
    <property type="entry name" value="SpoVT_AbrB"/>
    <property type="match status" value="1"/>
</dbReference>
<dbReference type="AlphaFoldDB" id="A0A1B2EQ80"/>
<accession>A0A1B2EQ80</accession>
<proteinExistence type="predicted"/>
<evidence type="ECO:0000259" key="1">
    <source>
        <dbReference type="SMART" id="SM00966"/>
    </source>
</evidence>
<dbReference type="GO" id="GO:0003677">
    <property type="term" value="F:DNA binding"/>
    <property type="evidence" value="ECO:0007669"/>
    <property type="project" value="InterPro"/>
</dbReference>
<dbReference type="NCBIfam" id="TIGR01439">
    <property type="entry name" value="lp_hng_hel_AbrB"/>
    <property type="match status" value="1"/>
</dbReference>
<dbReference type="RefSeq" id="WP_099513288.1">
    <property type="nucleotide sequence ID" value="NZ_CP016617.1"/>
</dbReference>
<sequence length="91" mass="10052">MTKAESLMTVVSTKGQVILPKSIRQHRHWAAGTRLVVEETPEGVLLKAAPLFATTRPEDVYGSLPYQGPPKTLEDMDASIVAEAKRRHARD</sequence>
<organism evidence="2">
    <name type="scientific">Microvirga ossetica</name>
    <dbReference type="NCBI Taxonomy" id="1882682"/>
    <lineage>
        <taxon>Bacteria</taxon>
        <taxon>Pseudomonadati</taxon>
        <taxon>Pseudomonadota</taxon>
        <taxon>Alphaproteobacteria</taxon>
        <taxon>Hyphomicrobiales</taxon>
        <taxon>Methylobacteriaceae</taxon>
        <taxon>Microvirga</taxon>
    </lineage>
</organism>
<geneLocation type="plasmid" evidence="2">
    <name>unnamed1</name>
</geneLocation>
<dbReference type="InterPro" id="IPR007159">
    <property type="entry name" value="SpoVT-AbrB_dom"/>
</dbReference>
<keyword evidence="2" id="KW-0614">Plasmid</keyword>
<name>A0A1B2EQ80_9HYPH</name>
<dbReference type="KEGG" id="moc:BB934_27645"/>
<dbReference type="SUPFAM" id="SSF89447">
    <property type="entry name" value="AbrB/MazE/MraZ-like"/>
    <property type="match status" value="1"/>
</dbReference>